<organism evidence="2 3">
    <name type="scientific">Mya arenaria</name>
    <name type="common">Soft-shell clam</name>
    <dbReference type="NCBI Taxonomy" id="6604"/>
    <lineage>
        <taxon>Eukaryota</taxon>
        <taxon>Metazoa</taxon>
        <taxon>Spiralia</taxon>
        <taxon>Lophotrochozoa</taxon>
        <taxon>Mollusca</taxon>
        <taxon>Bivalvia</taxon>
        <taxon>Autobranchia</taxon>
        <taxon>Heteroconchia</taxon>
        <taxon>Euheterodonta</taxon>
        <taxon>Imparidentia</taxon>
        <taxon>Neoheterodontei</taxon>
        <taxon>Myida</taxon>
        <taxon>Myoidea</taxon>
        <taxon>Myidae</taxon>
        <taxon>Mya</taxon>
    </lineage>
</organism>
<keyword evidence="1" id="KW-0812">Transmembrane</keyword>
<gene>
    <name evidence="2" type="ORF">MAR_033240</name>
</gene>
<dbReference type="Proteomes" id="UP001164746">
    <property type="component" value="Chromosome 17"/>
</dbReference>
<dbReference type="InterPro" id="IPR009637">
    <property type="entry name" value="GPR107/GPR108-like"/>
</dbReference>
<evidence type="ECO:0000313" key="2">
    <source>
        <dbReference type="EMBL" id="WAR30698.1"/>
    </source>
</evidence>
<protein>
    <submittedName>
        <fullName evidence="2">GP107-like protein</fullName>
    </submittedName>
</protein>
<dbReference type="PANTHER" id="PTHR21229:SF2">
    <property type="entry name" value="RE59932P"/>
    <property type="match status" value="1"/>
</dbReference>
<proteinExistence type="predicted"/>
<dbReference type="PANTHER" id="PTHR21229">
    <property type="entry name" value="LUNG SEVEN TRANSMEMBRANE RECEPTOR"/>
    <property type="match status" value="1"/>
</dbReference>
<evidence type="ECO:0000313" key="3">
    <source>
        <dbReference type="Proteomes" id="UP001164746"/>
    </source>
</evidence>
<accession>A0ABY7GBT3</accession>
<feature type="transmembrane region" description="Helical" evidence="1">
    <location>
        <begin position="73"/>
        <end position="94"/>
    </location>
</feature>
<keyword evidence="1" id="KW-0472">Membrane</keyword>
<reference evidence="2" key="1">
    <citation type="submission" date="2022-11" db="EMBL/GenBank/DDBJ databases">
        <title>Centuries of genome instability and evolution in soft-shell clam transmissible cancer (bioRxiv).</title>
        <authorList>
            <person name="Hart S.F.M."/>
            <person name="Yonemitsu M.A."/>
            <person name="Giersch R.M."/>
            <person name="Beal B.F."/>
            <person name="Arriagada G."/>
            <person name="Davis B.W."/>
            <person name="Ostrander E.A."/>
            <person name="Goff S.P."/>
            <person name="Metzger M.J."/>
        </authorList>
    </citation>
    <scope>NUCLEOTIDE SEQUENCE</scope>
    <source>
        <strain evidence="2">MELC-2E11</strain>
        <tissue evidence="2">Siphon/mantle</tissue>
    </source>
</reference>
<sequence length="216" mass="24666">MGLVETFPAVPRSTGWHCKFAIGVRSMFSLSSPAGLDEATAKYGLFPILDNIAWIIVEESEEGQAEYTTWKQIFILIDLLCCGAILFPVVWYVVDQPFEGCFTCGWQGRVVCYIYFTRIIVFLLKMTVPFKYEWLDEFFKELATITFFMVTGYKFKPATDNPYLQVPSDDEEDIEMDTVIVGQQGALDTVKRVNQAYNDETTSTGLKVRESSHEYD</sequence>
<keyword evidence="3" id="KW-1185">Reference proteome</keyword>
<dbReference type="EMBL" id="CP111028">
    <property type="protein sequence ID" value="WAR30698.1"/>
    <property type="molecule type" value="Genomic_DNA"/>
</dbReference>
<evidence type="ECO:0000256" key="1">
    <source>
        <dbReference type="SAM" id="Phobius"/>
    </source>
</evidence>
<feature type="transmembrane region" description="Helical" evidence="1">
    <location>
        <begin position="106"/>
        <end position="124"/>
    </location>
</feature>
<name>A0ABY7GBT3_MYAAR</name>
<keyword evidence="1" id="KW-1133">Transmembrane helix</keyword>